<comment type="subcellular location">
    <subcellularLocation>
        <location evidence="1">Membrane</location>
        <topology evidence="1">Multi-pass membrane protein</topology>
    </subcellularLocation>
</comment>
<feature type="transmembrane region" description="Helical" evidence="7">
    <location>
        <begin position="175"/>
        <end position="195"/>
    </location>
</feature>
<feature type="transmembrane region" description="Helical" evidence="7">
    <location>
        <begin position="258"/>
        <end position="280"/>
    </location>
</feature>
<comment type="similarity">
    <text evidence="2">Belongs to the autoinducer-2 exporter (AI-2E) (TC 2.A.86) family.</text>
</comment>
<accession>A0A9D0YWG4</accession>
<keyword evidence="3 7" id="KW-0812">Transmembrane</keyword>
<evidence type="ECO:0000256" key="4">
    <source>
        <dbReference type="ARBA" id="ARBA00022989"/>
    </source>
</evidence>
<feature type="transmembrane region" description="Helical" evidence="7">
    <location>
        <begin position="292"/>
        <end position="312"/>
    </location>
</feature>
<name>A0A9D0YWG4_9FIRM</name>
<feature type="region of interest" description="Disordered" evidence="6">
    <location>
        <begin position="373"/>
        <end position="417"/>
    </location>
</feature>
<comment type="caution">
    <text evidence="8">The sequence shown here is derived from an EMBL/GenBank/DDBJ whole genome shotgun (WGS) entry which is preliminary data.</text>
</comment>
<dbReference type="NCBIfam" id="TIGR02872">
    <property type="entry name" value="spore_ytvI"/>
    <property type="match status" value="1"/>
</dbReference>
<dbReference type="PANTHER" id="PTHR21716">
    <property type="entry name" value="TRANSMEMBRANE PROTEIN"/>
    <property type="match status" value="1"/>
</dbReference>
<evidence type="ECO:0000256" key="3">
    <source>
        <dbReference type="ARBA" id="ARBA00022692"/>
    </source>
</evidence>
<reference evidence="8" key="1">
    <citation type="submission" date="2020-10" db="EMBL/GenBank/DDBJ databases">
        <authorList>
            <person name="Gilroy R."/>
        </authorList>
    </citation>
    <scope>NUCLEOTIDE SEQUENCE</scope>
    <source>
        <strain evidence="8">ChiHile30-977</strain>
    </source>
</reference>
<dbReference type="Proteomes" id="UP000886819">
    <property type="component" value="Unassembled WGS sequence"/>
</dbReference>
<feature type="transmembrane region" description="Helical" evidence="7">
    <location>
        <begin position="233"/>
        <end position="252"/>
    </location>
</feature>
<dbReference type="InterPro" id="IPR014227">
    <property type="entry name" value="YtvI-like"/>
</dbReference>
<feature type="compositionally biased region" description="Basic and acidic residues" evidence="6">
    <location>
        <begin position="408"/>
        <end position="417"/>
    </location>
</feature>
<proteinExistence type="inferred from homology"/>
<dbReference type="Pfam" id="PF01594">
    <property type="entry name" value="AI-2E_transport"/>
    <property type="match status" value="1"/>
</dbReference>
<feature type="transmembrane region" description="Helical" evidence="7">
    <location>
        <begin position="332"/>
        <end position="354"/>
    </location>
</feature>
<evidence type="ECO:0000256" key="6">
    <source>
        <dbReference type="SAM" id="MobiDB-lite"/>
    </source>
</evidence>
<evidence type="ECO:0000256" key="5">
    <source>
        <dbReference type="ARBA" id="ARBA00023136"/>
    </source>
</evidence>
<evidence type="ECO:0000313" key="9">
    <source>
        <dbReference type="Proteomes" id="UP000886819"/>
    </source>
</evidence>
<protein>
    <submittedName>
        <fullName evidence="8">Sporulation integral membrane protein YtvI</fullName>
    </submittedName>
</protein>
<dbReference type="InterPro" id="IPR002549">
    <property type="entry name" value="AI-2E-like"/>
</dbReference>
<dbReference type="AlphaFoldDB" id="A0A9D0YWG4"/>
<evidence type="ECO:0000256" key="7">
    <source>
        <dbReference type="SAM" id="Phobius"/>
    </source>
</evidence>
<organism evidence="8 9">
    <name type="scientific">Candidatus Avichristensenella intestinipullorum</name>
    <dbReference type="NCBI Taxonomy" id="2840693"/>
    <lineage>
        <taxon>Bacteria</taxon>
        <taxon>Bacillati</taxon>
        <taxon>Bacillota</taxon>
        <taxon>Clostridia</taxon>
        <taxon>Candidatus Avichristensenella</taxon>
    </lineage>
</organism>
<keyword evidence="5 7" id="KW-0472">Membrane</keyword>
<reference evidence="8" key="2">
    <citation type="journal article" date="2021" name="PeerJ">
        <title>Extensive microbial diversity within the chicken gut microbiome revealed by metagenomics and culture.</title>
        <authorList>
            <person name="Gilroy R."/>
            <person name="Ravi A."/>
            <person name="Getino M."/>
            <person name="Pursley I."/>
            <person name="Horton D.L."/>
            <person name="Alikhan N.F."/>
            <person name="Baker D."/>
            <person name="Gharbi K."/>
            <person name="Hall N."/>
            <person name="Watson M."/>
            <person name="Adriaenssens E.M."/>
            <person name="Foster-Nyarko E."/>
            <person name="Jarju S."/>
            <person name="Secka A."/>
            <person name="Antonio M."/>
            <person name="Oren A."/>
            <person name="Chaudhuri R.R."/>
            <person name="La Ragione R."/>
            <person name="Hildebrand F."/>
            <person name="Pallen M.J."/>
        </authorList>
    </citation>
    <scope>NUCLEOTIDE SEQUENCE</scope>
    <source>
        <strain evidence="8">ChiHile30-977</strain>
    </source>
</reference>
<dbReference type="GO" id="GO:0016020">
    <property type="term" value="C:membrane"/>
    <property type="evidence" value="ECO:0007669"/>
    <property type="project" value="UniProtKB-SubCell"/>
</dbReference>
<feature type="transmembrane region" description="Helical" evidence="7">
    <location>
        <begin position="21"/>
        <end position="39"/>
    </location>
</feature>
<sequence length="417" mass="45625">MSRWGDKLRDFNAEWNDLPRRLAYIVLLLACLFAVIWVFPYVAPFVLAAVFAWIIEPVVRFVSRRFSDRKLVRGIAAGIMVVLLASLVSALVFLLVTRVLDEIGALASALPGWVATASEQLIAWIENLDLDWPVLQDGVEDALLRLLSEATSTLTSLASRLASLVARAAWRTASLLPEAVLFVVFTLMGTFYMSADPQRIFSFLRSLLPEKYRQRSIVYKASILRAVLGQLRAALILLMVTAAELVCGFLLMGMDYAVLLALFIAVLDALPVIGAGLFLIPMMLYGIIVGDAGMAVGFGLIYLMTIVVRQLLEPRLIGRQLGLYPLATMMAMYAGLQAMGFLGMLLGPLMLLLCKVALTADVNKAADMARRPPIRWPWKQKRTQPPDPPAQSPPGESAGDEPAGPDTACKEGNNDAC</sequence>
<feature type="transmembrane region" description="Helical" evidence="7">
    <location>
        <begin position="75"/>
        <end position="96"/>
    </location>
</feature>
<dbReference type="EMBL" id="DVFI01000107">
    <property type="protein sequence ID" value="HIQ63491.1"/>
    <property type="molecule type" value="Genomic_DNA"/>
</dbReference>
<gene>
    <name evidence="8" type="primary">ytvI</name>
    <name evidence="8" type="ORF">IAA66_07910</name>
</gene>
<dbReference type="GO" id="GO:0055085">
    <property type="term" value="P:transmembrane transport"/>
    <property type="evidence" value="ECO:0007669"/>
    <property type="project" value="TreeGrafter"/>
</dbReference>
<evidence type="ECO:0000256" key="1">
    <source>
        <dbReference type="ARBA" id="ARBA00004141"/>
    </source>
</evidence>
<keyword evidence="4 7" id="KW-1133">Transmembrane helix</keyword>
<evidence type="ECO:0000313" key="8">
    <source>
        <dbReference type="EMBL" id="HIQ63491.1"/>
    </source>
</evidence>
<evidence type="ECO:0000256" key="2">
    <source>
        <dbReference type="ARBA" id="ARBA00009773"/>
    </source>
</evidence>
<dbReference type="PANTHER" id="PTHR21716:SF68">
    <property type="entry name" value="TRANSPORT PROTEIN YTVI-RELATED"/>
    <property type="match status" value="1"/>
</dbReference>